<dbReference type="PANTHER" id="PTHR14932">
    <property type="entry name" value="RAS GTPASE-RELATED"/>
    <property type="match status" value="1"/>
</dbReference>
<comment type="caution">
    <text evidence="2">The sequence shown here is derived from an EMBL/GenBank/DDBJ whole genome shotgun (WGS) entry which is preliminary data.</text>
</comment>
<dbReference type="Proteomes" id="UP000488956">
    <property type="component" value="Unassembled WGS sequence"/>
</dbReference>
<feature type="compositionally biased region" description="Acidic residues" evidence="1">
    <location>
        <begin position="529"/>
        <end position="543"/>
    </location>
</feature>
<feature type="compositionally biased region" description="Basic and acidic residues" evidence="1">
    <location>
        <begin position="66"/>
        <end position="78"/>
    </location>
</feature>
<gene>
    <name evidence="2" type="ORF">PF010_g26326</name>
</gene>
<dbReference type="AlphaFoldDB" id="A0A6G0JY00"/>
<evidence type="ECO:0008006" key="4">
    <source>
        <dbReference type="Google" id="ProtNLM"/>
    </source>
</evidence>
<feature type="region of interest" description="Disordered" evidence="1">
    <location>
        <begin position="524"/>
        <end position="966"/>
    </location>
</feature>
<protein>
    <recommendedName>
        <fullName evidence="4">GTP-binding protein Parf</fullName>
    </recommendedName>
</protein>
<feature type="region of interest" description="Disordered" evidence="1">
    <location>
        <begin position="344"/>
        <end position="436"/>
    </location>
</feature>
<dbReference type="Gene3D" id="3.40.50.300">
    <property type="entry name" value="P-loop containing nucleotide triphosphate hydrolases"/>
    <property type="match status" value="1"/>
</dbReference>
<feature type="compositionally biased region" description="Acidic residues" evidence="1">
    <location>
        <begin position="1083"/>
        <end position="1094"/>
    </location>
</feature>
<feature type="compositionally biased region" description="Low complexity" evidence="1">
    <location>
        <begin position="407"/>
        <end position="427"/>
    </location>
</feature>
<feature type="compositionally biased region" description="Polar residues" evidence="1">
    <location>
        <begin position="35"/>
        <end position="46"/>
    </location>
</feature>
<feature type="region of interest" description="Disordered" evidence="1">
    <location>
        <begin position="473"/>
        <end position="505"/>
    </location>
</feature>
<dbReference type="PANTHER" id="PTHR14932:SF1">
    <property type="entry name" value="RAB-LIKE PROTEIN 6"/>
    <property type="match status" value="1"/>
</dbReference>
<organism evidence="2 3">
    <name type="scientific">Phytophthora fragariae</name>
    <dbReference type="NCBI Taxonomy" id="53985"/>
    <lineage>
        <taxon>Eukaryota</taxon>
        <taxon>Sar</taxon>
        <taxon>Stramenopiles</taxon>
        <taxon>Oomycota</taxon>
        <taxon>Peronosporomycetes</taxon>
        <taxon>Peronosporales</taxon>
        <taxon>Peronosporaceae</taxon>
        <taxon>Phytophthora</taxon>
    </lineage>
</organism>
<feature type="compositionally biased region" description="Low complexity" evidence="1">
    <location>
        <begin position="55"/>
        <end position="64"/>
    </location>
</feature>
<evidence type="ECO:0000256" key="1">
    <source>
        <dbReference type="SAM" id="MobiDB-lite"/>
    </source>
</evidence>
<dbReference type="SUPFAM" id="SSF52540">
    <property type="entry name" value="P-loop containing nucleoside triphosphate hydrolases"/>
    <property type="match status" value="1"/>
</dbReference>
<feature type="compositionally biased region" description="Low complexity" evidence="1">
    <location>
        <begin position="372"/>
        <end position="385"/>
    </location>
</feature>
<feature type="compositionally biased region" description="Basic residues" evidence="1">
    <location>
        <begin position="1182"/>
        <end position="1198"/>
    </location>
</feature>
<feature type="compositionally biased region" description="Basic residues" evidence="1">
    <location>
        <begin position="1104"/>
        <end position="1113"/>
    </location>
</feature>
<sequence>MGNEVSRPAQDLSPQSSGVVPPRSPYTPTGGASRRAQSFNSPSPGASQPAPRRVSSGSASLSLSTPRKERTIQRMDKAIRRRVRGGITYNMKLLIRGARGTGKTSLFQRLQGQPIPDTHQPTPQLQAATISWSFRQHLEENVKCEVWDVVDRGFVPADAAEGADGLSAQAVEAVVAAAAAVQNGTHAVAVVDASTVDVYQEAHGVIFLLDVTKWDTLEYVKQQLDSVPVHIPTLVLGNFRDLGAQRKIFKEDVEELLYGSSDRPQQQWRRPTELLYFECSLLDCYGLKSLHQYFGIPFLQLKLATIRQQMRIVEGEFAHLKHDVQATISEQRYAEYVEHIKATGSDIRTGRRGSGNGNTPPAVSRTDSVRISPRSSSQTTPTSQQEGGDDDVSVVSKRDAAGTPPKAASEVTADTAATTAAQQVQESPQVVDTEDLPARNSSAVIQAAPPLKFEHRESVTAIPDNAVEAASVSIEEKPVSPVGRSGDTPTAAKSTPSRHQKASIEEVIHLEDFQVPKARMSDLDHFYSEDESDEETGDYDEDVVVAPVDGAKKTSIAGVYHKQRFLDSDSSDSDESETARTQSRRKTSAPHRRSPRNAAVKQSSTTGQQMPRPPASSSPSPPSPHPPKTLSRPTQRGRPGSPARVQPSSSTKECQDVPSQQQTSSPISGTAASVTPTPPASPPTSPSTSSIRHSSPRNKSESTTTTPQSETRQYVSPTQGDENEVKRDASTDEEPELTGTEDAAVPVEQDEQELTDEISTQQSPKHFDDNTLASCKQVDDKHVAAVVGDAEEASNGAPNETEESELSGSLDVTTPTATSTEDDVKREPKDVPQGSTYDEEDTSIKEVDRSSVAGDEEEQEVVMDGNSNELSSFLADENDSDEEDGTPEALQAERTVADGPVPLVASSEARRPDVLMSDEESESNDGNRAGSSSLLLSSEPSSSSASVLPLPMDALNQGIPHQDQSIGNFHKRNLEGADDLLSLSALQASLPIPGQSAALLSPTSHESAGVARNEGNVAALHVSDLQAAPSTTPMPDFSTVVPRDDLEAFLNESGSDSEDAAPPSYVERSSKRTKSARRAVVESSDDDEDEEDDQDRFASYSISKKSRSERRRQQKEDLRQLNAALDNSSGRDGVKNEPFTPSATGVAALGTSLDVMEAIRKAQEEAMRMLPTADDDADSSSSKKRHKHKHKKEHKHKKREGEDGPKAKKSSRKSGSSSRSKKRRPHVEDDVE</sequence>
<feature type="compositionally biased region" description="Polar residues" evidence="1">
    <location>
        <begin position="806"/>
        <end position="819"/>
    </location>
</feature>
<dbReference type="InterPro" id="IPR040385">
    <property type="entry name" value="RABL6"/>
</dbReference>
<feature type="compositionally biased region" description="Polar residues" evidence="1">
    <location>
        <begin position="646"/>
        <end position="668"/>
    </location>
</feature>
<name>A0A6G0JY00_9STRA</name>
<reference evidence="2 3" key="1">
    <citation type="submission" date="2018-09" db="EMBL/GenBank/DDBJ databases">
        <title>Genomic investigation of the strawberry pathogen Phytophthora fragariae indicates pathogenicity is determined by transcriptional variation in three key races.</title>
        <authorList>
            <person name="Adams T.M."/>
            <person name="Armitage A.D."/>
            <person name="Sobczyk M.K."/>
            <person name="Bates H.J."/>
            <person name="Dunwell J.M."/>
            <person name="Nellist C.F."/>
            <person name="Harrison R.J."/>
        </authorList>
    </citation>
    <scope>NUCLEOTIDE SEQUENCE [LARGE SCALE GENOMIC DNA]</scope>
    <source>
        <strain evidence="2 3">ONT-3</strain>
    </source>
</reference>
<dbReference type="EMBL" id="QXFX01003231">
    <property type="protein sequence ID" value="KAE9070317.1"/>
    <property type="molecule type" value="Genomic_DNA"/>
</dbReference>
<feature type="compositionally biased region" description="Low complexity" evidence="1">
    <location>
        <begin position="701"/>
        <end position="711"/>
    </location>
</feature>
<feature type="compositionally biased region" description="Pro residues" evidence="1">
    <location>
        <begin position="676"/>
        <end position="685"/>
    </location>
</feature>
<evidence type="ECO:0000313" key="3">
    <source>
        <dbReference type="Proteomes" id="UP000488956"/>
    </source>
</evidence>
<accession>A0A6G0JY00</accession>
<feature type="region of interest" description="Disordered" evidence="1">
    <location>
        <begin position="1"/>
        <end position="79"/>
    </location>
</feature>
<dbReference type="GO" id="GO:0005634">
    <property type="term" value="C:nucleus"/>
    <property type="evidence" value="ECO:0007669"/>
    <property type="project" value="TreeGrafter"/>
</dbReference>
<feature type="compositionally biased region" description="Polar residues" evidence="1">
    <location>
        <begin position="600"/>
        <end position="609"/>
    </location>
</feature>
<dbReference type="GO" id="GO:0005525">
    <property type="term" value="F:GTP binding"/>
    <property type="evidence" value="ECO:0007669"/>
    <property type="project" value="InterPro"/>
</dbReference>
<proteinExistence type="predicted"/>
<dbReference type="GO" id="GO:0005829">
    <property type="term" value="C:cytosol"/>
    <property type="evidence" value="ECO:0007669"/>
    <property type="project" value="TreeGrafter"/>
</dbReference>
<feature type="compositionally biased region" description="Pro residues" evidence="1">
    <location>
        <begin position="611"/>
        <end position="627"/>
    </location>
</feature>
<feature type="compositionally biased region" description="Basic and acidic residues" evidence="1">
    <location>
        <begin position="1157"/>
        <end position="1167"/>
    </location>
</feature>
<feature type="compositionally biased region" description="Acidic residues" evidence="1">
    <location>
        <begin position="876"/>
        <end position="886"/>
    </location>
</feature>
<feature type="region of interest" description="Disordered" evidence="1">
    <location>
        <begin position="1048"/>
        <end position="1232"/>
    </location>
</feature>
<dbReference type="InterPro" id="IPR027417">
    <property type="entry name" value="P-loop_NTPase"/>
</dbReference>
<evidence type="ECO:0000313" key="2">
    <source>
        <dbReference type="EMBL" id="KAE9070317.1"/>
    </source>
</evidence>
<feature type="compositionally biased region" description="Low complexity" evidence="1">
    <location>
        <begin position="931"/>
        <end position="951"/>
    </location>
</feature>
<feature type="compositionally biased region" description="Basic residues" evidence="1">
    <location>
        <begin position="582"/>
        <end position="595"/>
    </location>
</feature>